<feature type="transmembrane region" description="Helical" evidence="6">
    <location>
        <begin position="348"/>
        <end position="366"/>
    </location>
</feature>
<dbReference type="EMBL" id="MSFM01000012">
    <property type="protein sequence ID" value="PKY01190.1"/>
    <property type="molecule type" value="Genomic_DNA"/>
</dbReference>
<sequence length="509" mass="55351">MQEQLEIEIEDEQQQPLYPSPEKAEDESRGDRIAIYVAYLGAFLTSTDNSIVTATYEIIASDFNRQAQGIWLLIGYKLGYCISVPLYGALSDVFGCKRGILVATVSNDLVWLIVGRIISGVGGAGMTILTSVLITDSVPSSEVALLRSYKRSLNMAGQGLGAPLGSLVTETVGWRWAFAGRLPIVVACAWLANRHTRDDIPPRSKGVSKYEELKHIDYPGIVCLSVAIATLVLAINGGVGSVWRLGFAVVCAASSMLFVWLELSWARKPLIPLTMVQDVGMFWLAQLFTFGGREGLRANLVPYLTKVHDLDTTFASLYIGFMSLGNSMGGIASGLVMKRYKRYHAMSVVSILISIPLNVLLCFIWSKGTSTSAWGSLVVIPMGIANGIISSAQFVGMTARSEQGSSTSAIGAYHLFQRLGSIIGTAGASAVVHALFKSSIFGRMDVKSAKEIIDQVLKDSKYLWTLPTATQQVVRSCFNDGYQFVPVLTLLSILVVTPFIIFTREQRLN</sequence>
<keyword evidence="3 6" id="KW-1133">Transmembrane helix</keyword>
<dbReference type="AlphaFoldDB" id="A0A2I1CU86"/>
<feature type="transmembrane region" description="Helical" evidence="6">
    <location>
        <begin position="218"/>
        <end position="239"/>
    </location>
</feature>
<dbReference type="SUPFAM" id="SSF103473">
    <property type="entry name" value="MFS general substrate transporter"/>
    <property type="match status" value="1"/>
</dbReference>
<comment type="subcellular location">
    <subcellularLocation>
        <location evidence="1">Membrane</location>
        <topology evidence="1">Multi-pass membrane protein</topology>
    </subcellularLocation>
</comment>
<feature type="region of interest" description="Disordered" evidence="5">
    <location>
        <begin position="1"/>
        <end position="26"/>
    </location>
</feature>
<evidence type="ECO:0000256" key="3">
    <source>
        <dbReference type="ARBA" id="ARBA00022989"/>
    </source>
</evidence>
<keyword evidence="2 6" id="KW-0812">Transmembrane</keyword>
<organism evidence="7 8">
    <name type="scientific">Aspergillus campestris (strain IBT 28561)</name>
    <dbReference type="NCBI Taxonomy" id="1392248"/>
    <lineage>
        <taxon>Eukaryota</taxon>
        <taxon>Fungi</taxon>
        <taxon>Dikarya</taxon>
        <taxon>Ascomycota</taxon>
        <taxon>Pezizomycotina</taxon>
        <taxon>Eurotiomycetes</taxon>
        <taxon>Eurotiomycetidae</taxon>
        <taxon>Eurotiales</taxon>
        <taxon>Aspergillaceae</taxon>
        <taxon>Aspergillus</taxon>
        <taxon>Aspergillus subgen. Circumdati</taxon>
    </lineage>
</organism>
<evidence type="ECO:0000256" key="2">
    <source>
        <dbReference type="ARBA" id="ARBA00022692"/>
    </source>
</evidence>
<feature type="transmembrane region" description="Helical" evidence="6">
    <location>
        <begin position="70"/>
        <end position="90"/>
    </location>
</feature>
<dbReference type="Gene3D" id="1.20.1250.20">
    <property type="entry name" value="MFS general substrate transporter like domains"/>
    <property type="match status" value="1"/>
</dbReference>
<name>A0A2I1CU86_ASPC2</name>
<feature type="transmembrane region" description="Helical" evidence="6">
    <location>
        <begin position="110"/>
        <end position="134"/>
    </location>
</feature>
<dbReference type="PANTHER" id="PTHR23501:SF33">
    <property type="entry name" value="MAJOR FACILITATOR SUPERFAMILY (MFS) PROFILE DOMAIN-CONTAINING PROTEIN"/>
    <property type="match status" value="1"/>
</dbReference>
<dbReference type="Gene3D" id="1.20.1720.10">
    <property type="entry name" value="Multidrug resistance protein D"/>
    <property type="match status" value="1"/>
</dbReference>
<feature type="transmembrane region" description="Helical" evidence="6">
    <location>
        <begin position="372"/>
        <end position="395"/>
    </location>
</feature>
<feature type="transmembrane region" description="Helical" evidence="6">
    <location>
        <begin position="415"/>
        <end position="436"/>
    </location>
</feature>
<feature type="transmembrane region" description="Helical" evidence="6">
    <location>
        <begin position="484"/>
        <end position="503"/>
    </location>
</feature>
<keyword evidence="8" id="KW-1185">Reference proteome</keyword>
<protein>
    <submittedName>
        <fullName evidence="7">MFS transporter</fullName>
    </submittedName>
</protein>
<comment type="caution">
    <text evidence="7">The sequence shown here is derived from an EMBL/GenBank/DDBJ whole genome shotgun (WGS) entry which is preliminary data.</text>
</comment>
<gene>
    <name evidence="7" type="ORF">P168DRAFT_321606</name>
</gene>
<dbReference type="RefSeq" id="XP_024689784.1">
    <property type="nucleotide sequence ID" value="XM_024840490.1"/>
</dbReference>
<evidence type="ECO:0000256" key="4">
    <source>
        <dbReference type="ARBA" id="ARBA00023136"/>
    </source>
</evidence>
<accession>A0A2I1CU86</accession>
<dbReference type="Pfam" id="PF07690">
    <property type="entry name" value="MFS_1"/>
    <property type="match status" value="1"/>
</dbReference>
<proteinExistence type="predicted"/>
<dbReference type="GO" id="GO:0000329">
    <property type="term" value="C:fungal-type vacuole membrane"/>
    <property type="evidence" value="ECO:0007669"/>
    <property type="project" value="TreeGrafter"/>
</dbReference>
<feature type="transmembrane region" description="Helical" evidence="6">
    <location>
        <begin position="245"/>
        <end position="263"/>
    </location>
</feature>
<reference evidence="7" key="1">
    <citation type="submission" date="2016-12" db="EMBL/GenBank/DDBJ databases">
        <title>The genomes of Aspergillus section Nigri reveals drivers in fungal speciation.</title>
        <authorList>
            <consortium name="DOE Joint Genome Institute"/>
            <person name="Vesth T.C."/>
            <person name="Nybo J."/>
            <person name="Theobald S."/>
            <person name="Brandl J."/>
            <person name="Frisvad J.C."/>
            <person name="Nielsen K.F."/>
            <person name="Lyhne E.K."/>
            <person name="Kogle M.E."/>
            <person name="Kuo A."/>
            <person name="Riley R."/>
            <person name="Clum A."/>
            <person name="Nolan M."/>
            <person name="Lipzen A."/>
            <person name="Salamov A."/>
            <person name="Henrissat B."/>
            <person name="Wiebenga A."/>
            <person name="De vries R.P."/>
            <person name="Grigoriev I.V."/>
            <person name="Mortensen U.H."/>
            <person name="Andersen M.R."/>
            <person name="Baker S.E."/>
        </authorList>
    </citation>
    <scope>NUCLEOTIDE SEQUENCE</scope>
    <source>
        <strain evidence="7">IBT 28561</strain>
    </source>
</reference>
<feature type="compositionally biased region" description="Acidic residues" evidence="5">
    <location>
        <begin position="1"/>
        <end position="13"/>
    </location>
</feature>
<dbReference type="GeneID" id="36548014"/>
<evidence type="ECO:0000256" key="6">
    <source>
        <dbReference type="SAM" id="Phobius"/>
    </source>
</evidence>
<feature type="transmembrane region" description="Helical" evidence="6">
    <location>
        <begin position="312"/>
        <end position="336"/>
    </location>
</feature>
<dbReference type="PANTHER" id="PTHR23501">
    <property type="entry name" value="MAJOR FACILITATOR SUPERFAMILY"/>
    <property type="match status" value="1"/>
</dbReference>
<dbReference type="Proteomes" id="UP000234254">
    <property type="component" value="Unassembled WGS sequence"/>
</dbReference>
<keyword evidence="4 6" id="KW-0472">Membrane</keyword>
<dbReference type="GO" id="GO:0015174">
    <property type="term" value="F:basic amino acid transmembrane transporter activity"/>
    <property type="evidence" value="ECO:0007669"/>
    <property type="project" value="TreeGrafter"/>
</dbReference>
<dbReference type="VEuPathDB" id="FungiDB:P168DRAFT_321606"/>
<dbReference type="InterPro" id="IPR011701">
    <property type="entry name" value="MFS"/>
</dbReference>
<evidence type="ECO:0000256" key="5">
    <source>
        <dbReference type="SAM" id="MobiDB-lite"/>
    </source>
</evidence>
<dbReference type="OrthoDB" id="6770063at2759"/>
<evidence type="ECO:0000313" key="7">
    <source>
        <dbReference type="EMBL" id="PKY01190.1"/>
    </source>
</evidence>
<evidence type="ECO:0000313" key="8">
    <source>
        <dbReference type="Proteomes" id="UP000234254"/>
    </source>
</evidence>
<evidence type="ECO:0000256" key="1">
    <source>
        <dbReference type="ARBA" id="ARBA00004141"/>
    </source>
</evidence>
<dbReference type="InterPro" id="IPR036259">
    <property type="entry name" value="MFS_trans_sf"/>
</dbReference>